<reference evidence="3" key="1">
    <citation type="journal article" date="2020" name="Nature">
        <title>Giant virus diversity and host interactions through global metagenomics.</title>
        <authorList>
            <person name="Schulz F."/>
            <person name="Roux S."/>
            <person name="Paez-Espino D."/>
            <person name="Jungbluth S."/>
            <person name="Walsh D.A."/>
            <person name="Denef V.J."/>
            <person name="McMahon K.D."/>
            <person name="Konstantinidis K.T."/>
            <person name="Eloe-Fadrosh E.A."/>
            <person name="Kyrpides N.C."/>
            <person name="Woyke T."/>
        </authorList>
    </citation>
    <scope>NUCLEOTIDE SEQUENCE</scope>
    <source>
        <strain evidence="3">GVMAG-M-3300027963-21</strain>
    </source>
</reference>
<dbReference type="Pfam" id="PF10544">
    <property type="entry name" value="T5orf172"/>
    <property type="match status" value="1"/>
</dbReference>
<dbReference type="InterPro" id="IPR018306">
    <property type="entry name" value="Phage_T5_Orf172_DNA-bd"/>
</dbReference>
<evidence type="ECO:0000313" key="3">
    <source>
        <dbReference type="EMBL" id="QHU31171.1"/>
    </source>
</evidence>
<dbReference type="EMBL" id="MN740525">
    <property type="protein sequence ID" value="QHU31171.1"/>
    <property type="molecule type" value="Genomic_DNA"/>
</dbReference>
<keyword evidence="1" id="KW-0175">Coiled coil</keyword>
<sequence>MPSMLNIGITTTAPEVRLDDINGLSGKWRPPTPYKCEFAKRVCNIDKKITAIHRLLAKYRIHPEREFFQVSLEEARAIFDLLDDVVDDVGDDTDTDIENKKTEMKAFKERMLECLFQRADDLEADFVKRKEELRELNETIERRKNELANLNDVSRTLRASYPNSYITEY</sequence>
<proteinExistence type="predicted"/>
<name>A0A6C0LN65_9ZZZZ</name>
<accession>A0A6C0LN65</accession>
<evidence type="ECO:0000256" key="1">
    <source>
        <dbReference type="SAM" id="Coils"/>
    </source>
</evidence>
<organism evidence="3">
    <name type="scientific">viral metagenome</name>
    <dbReference type="NCBI Taxonomy" id="1070528"/>
    <lineage>
        <taxon>unclassified sequences</taxon>
        <taxon>metagenomes</taxon>
        <taxon>organismal metagenomes</taxon>
    </lineage>
</organism>
<protein>
    <recommendedName>
        <fullName evidence="2">Bacteriophage T5 Orf172 DNA-binding domain-containing protein</fullName>
    </recommendedName>
</protein>
<feature type="domain" description="Bacteriophage T5 Orf172 DNA-binding" evidence="2">
    <location>
        <begin position="4"/>
        <end position="81"/>
    </location>
</feature>
<feature type="coiled-coil region" evidence="1">
    <location>
        <begin position="119"/>
        <end position="153"/>
    </location>
</feature>
<evidence type="ECO:0000259" key="2">
    <source>
        <dbReference type="Pfam" id="PF10544"/>
    </source>
</evidence>
<dbReference type="AlphaFoldDB" id="A0A6C0LN65"/>